<protein>
    <submittedName>
        <fullName evidence="1">Uncharacterized protein</fullName>
    </submittedName>
</protein>
<evidence type="ECO:0000313" key="1">
    <source>
        <dbReference type="EMBL" id="GAG20710.1"/>
    </source>
</evidence>
<organism evidence="1">
    <name type="scientific">marine sediment metagenome</name>
    <dbReference type="NCBI Taxonomy" id="412755"/>
    <lineage>
        <taxon>unclassified sequences</taxon>
        <taxon>metagenomes</taxon>
        <taxon>ecological metagenomes</taxon>
    </lineage>
</organism>
<comment type="caution">
    <text evidence="1">The sequence shown here is derived from an EMBL/GenBank/DDBJ whole genome shotgun (WGS) entry which is preliminary data.</text>
</comment>
<gene>
    <name evidence="1" type="ORF">S01H1_58581</name>
</gene>
<dbReference type="AlphaFoldDB" id="X0VR56"/>
<proteinExistence type="predicted"/>
<feature type="non-terminal residue" evidence="1">
    <location>
        <position position="63"/>
    </location>
</feature>
<dbReference type="EMBL" id="BARS01038270">
    <property type="protein sequence ID" value="GAG20710.1"/>
    <property type="molecule type" value="Genomic_DNA"/>
</dbReference>
<reference evidence="1" key="1">
    <citation type="journal article" date="2014" name="Front. Microbiol.">
        <title>High frequency of phylogenetically diverse reductive dehalogenase-homologous genes in deep subseafloor sedimentary metagenomes.</title>
        <authorList>
            <person name="Kawai M."/>
            <person name="Futagami T."/>
            <person name="Toyoda A."/>
            <person name="Takaki Y."/>
            <person name="Nishi S."/>
            <person name="Hori S."/>
            <person name="Arai W."/>
            <person name="Tsubouchi T."/>
            <person name="Morono Y."/>
            <person name="Uchiyama I."/>
            <person name="Ito T."/>
            <person name="Fujiyama A."/>
            <person name="Inagaki F."/>
            <person name="Takami H."/>
        </authorList>
    </citation>
    <scope>NUCLEOTIDE SEQUENCE</scope>
    <source>
        <strain evidence="1">Expedition CK06-06</strain>
    </source>
</reference>
<name>X0VR56_9ZZZZ</name>
<accession>X0VR56</accession>
<sequence>MDLPEVEKTEKDAMRLDDTDRMIEAIIAAADKPVDTDILIGVIRDNRYNNGRIRKTGLEADLK</sequence>